<organism evidence="1 2">
    <name type="scientific">Chondromyces apiculatus DSM 436</name>
    <dbReference type="NCBI Taxonomy" id="1192034"/>
    <lineage>
        <taxon>Bacteria</taxon>
        <taxon>Pseudomonadati</taxon>
        <taxon>Myxococcota</taxon>
        <taxon>Polyangia</taxon>
        <taxon>Polyangiales</taxon>
        <taxon>Polyangiaceae</taxon>
        <taxon>Chondromyces</taxon>
    </lineage>
</organism>
<reference evidence="1 2" key="1">
    <citation type="submission" date="2013-05" db="EMBL/GenBank/DDBJ databases">
        <title>Genome assembly of Chondromyces apiculatus DSM 436.</title>
        <authorList>
            <person name="Sharma G."/>
            <person name="Khatri I."/>
            <person name="Kaur C."/>
            <person name="Mayilraj S."/>
            <person name="Subramanian S."/>
        </authorList>
    </citation>
    <scope>NUCLEOTIDE SEQUENCE [LARGE SCALE GENOMIC DNA]</scope>
    <source>
        <strain evidence="1 2">DSM 436</strain>
    </source>
</reference>
<dbReference type="STRING" id="1192034.CAP_0276"/>
<accession>A0A017TE07</accession>
<evidence type="ECO:0000313" key="2">
    <source>
        <dbReference type="Proteomes" id="UP000019678"/>
    </source>
</evidence>
<dbReference type="Proteomes" id="UP000019678">
    <property type="component" value="Unassembled WGS sequence"/>
</dbReference>
<proteinExistence type="predicted"/>
<keyword evidence="2" id="KW-1185">Reference proteome</keyword>
<dbReference type="EMBL" id="ASRX01000010">
    <property type="protein sequence ID" value="EYF07523.1"/>
    <property type="molecule type" value="Genomic_DNA"/>
</dbReference>
<protein>
    <submittedName>
        <fullName evidence="1">Uncharacterized protein</fullName>
    </submittedName>
</protein>
<sequence>MLCNEAMLRSSLAALRPDLCAFHLVFAASALVAGCTASPRPLPPVAATTVVLATPIAAPPLAEEPDARVFLVWGRGADGAVKTYRVNAAGEALGEEEGVTIATPQGEWRWEMEAVALDTGSCDPDIVDKERGQGSATRAEVALRGGEMRALVVAPRGDFDGANEIDHSVSLLASVGPYLFIQERTYMYACGAHGSTAAAFLVWNIERAAPVDLLEELSEVQRLQQEGRAALDEESTDFPMENGETELPELVQITPAYSPEGRLRFDAQLTRAACYACSDGMWSSYSRSAVVPSGWSSARFTAWSSRPTGVARFVAQRQGFELGGWSAR</sequence>
<evidence type="ECO:0000313" key="1">
    <source>
        <dbReference type="EMBL" id="EYF07523.1"/>
    </source>
</evidence>
<comment type="caution">
    <text evidence="1">The sequence shown here is derived from an EMBL/GenBank/DDBJ whole genome shotgun (WGS) entry which is preliminary data.</text>
</comment>
<gene>
    <name evidence="1" type="ORF">CAP_0276</name>
</gene>
<dbReference type="AlphaFoldDB" id="A0A017TE07"/>
<dbReference type="RefSeq" id="WP_052374459.1">
    <property type="nucleotide sequence ID" value="NZ_ASRX01000010.1"/>
</dbReference>
<name>A0A017TE07_9BACT</name>